<evidence type="ECO:0000313" key="3">
    <source>
        <dbReference type="EMBL" id="BCA29139.1"/>
    </source>
</evidence>
<dbReference type="EMBL" id="AP022213">
    <property type="protein sequence ID" value="BBT17045.1"/>
    <property type="molecule type" value="Genomic_DNA"/>
</dbReference>
<feature type="chain" id="PRO_5043212114" description="Lipoprotein" evidence="1">
    <location>
        <begin position="25"/>
        <end position="184"/>
    </location>
</feature>
<reference evidence="3 4" key="2">
    <citation type="journal article" date="2020" name="Microbiol. Resour. Announc.">
        <title>Complete genome sequence of Pseudomonas otitidis strain MrB4, isolated from Lake Biwa in Japan.</title>
        <authorList>
            <person name="Miyazaki K."/>
            <person name="Hase E."/>
            <person name="Maruya T."/>
        </authorList>
    </citation>
    <scope>NUCLEOTIDE SEQUENCE [LARGE SCALE GENOMIC DNA]</scope>
    <source>
        <strain evidence="3 4">MrB4</strain>
    </source>
</reference>
<dbReference type="EMBL" id="AP022642">
    <property type="protein sequence ID" value="BCA29139.1"/>
    <property type="molecule type" value="Genomic_DNA"/>
</dbReference>
<organism evidence="3 4">
    <name type="scientific">Metapseudomonas otitidis</name>
    <dbReference type="NCBI Taxonomy" id="319939"/>
    <lineage>
        <taxon>Bacteria</taxon>
        <taxon>Pseudomonadati</taxon>
        <taxon>Pseudomonadota</taxon>
        <taxon>Gammaproteobacteria</taxon>
        <taxon>Pseudomonadales</taxon>
        <taxon>Pseudomonadaceae</taxon>
        <taxon>Metapseudomonas</taxon>
    </lineage>
</organism>
<protein>
    <recommendedName>
        <fullName evidence="6">Lipoprotein</fullName>
    </recommendedName>
</protein>
<proteinExistence type="predicted"/>
<reference evidence="2 5" key="1">
    <citation type="submission" date="2019-12" db="EMBL/GenBank/DDBJ databases">
        <title>complete genome sequences of Pseudomonas otitidis str. WP8-S17-CRE-03 isolated from wastewater treatment plant effluent.</title>
        <authorList>
            <person name="Sekizuka T."/>
            <person name="Itokawa K."/>
            <person name="Yatsu K."/>
            <person name="Inamine Y."/>
            <person name="Kuroda M."/>
        </authorList>
    </citation>
    <scope>NUCLEOTIDE SEQUENCE [LARGE SCALE GENOMIC DNA]</scope>
    <source>
        <strain evidence="2 5">WP8-S17-CRE-03</strain>
    </source>
</reference>
<dbReference type="GeneID" id="57398330"/>
<dbReference type="RefSeq" id="WP_044399465.1">
    <property type="nucleotide sequence ID" value="NZ_AP022213.1"/>
</dbReference>
<dbReference type="PROSITE" id="PS51257">
    <property type="entry name" value="PROKAR_LIPOPROTEIN"/>
    <property type="match status" value="1"/>
</dbReference>
<gene>
    <name evidence="3" type="ORF">PtoMrB4_31160</name>
    <name evidence="2" type="ORF">WP8S17C03_30940</name>
</gene>
<evidence type="ECO:0000313" key="2">
    <source>
        <dbReference type="EMBL" id="BBT17045.1"/>
    </source>
</evidence>
<feature type="signal peptide" evidence="1">
    <location>
        <begin position="1"/>
        <end position="24"/>
    </location>
</feature>
<dbReference type="Proteomes" id="UP000515591">
    <property type="component" value="Chromosome"/>
</dbReference>
<accession>A0A679GNP8</accession>
<evidence type="ECO:0000313" key="5">
    <source>
        <dbReference type="Proteomes" id="UP000515591"/>
    </source>
</evidence>
<dbReference type="AlphaFoldDB" id="A0A679GNP8"/>
<evidence type="ECO:0008006" key="6">
    <source>
        <dbReference type="Google" id="ProtNLM"/>
    </source>
</evidence>
<sequence>MPNTKTFIRSFSLALVAAALGACATQPAAPAKVEALNNEDWYQIRTEKELFVFDDYATYRNYVANGAAPVRKDTGKQDGFGREIILVLKAEDQGKEAKTSAQRFLDVSLPPAQPFYGELRDEDGIIYVFSRYGDMMDMYKIGEPTFSYVDIGGGPDGQRVVYVLIKEEPKPEKLIAQFRRNYGK</sequence>
<dbReference type="Proteomes" id="UP000501237">
    <property type="component" value="Chromosome"/>
</dbReference>
<name>A0A679GNP8_9GAMM</name>
<evidence type="ECO:0000313" key="4">
    <source>
        <dbReference type="Proteomes" id="UP000501237"/>
    </source>
</evidence>
<keyword evidence="1" id="KW-0732">Signal</keyword>
<evidence type="ECO:0000256" key="1">
    <source>
        <dbReference type="SAM" id="SignalP"/>
    </source>
</evidence>
<dbReference type="KEGG" id="poj:PtoMrB4_31160"/>